<evidence type="ECO:0000313" key="1">
    <source>
        <dbReference type="EMBL" id="TWU36732.1"/>
    </source>
</evidence>
<dbReference type="Proteomes" id="UP000315471">
    <property type="component" value="Unassembled WGS sequence"/>
</dbReference>
<comment type="caution">
    <text evidence="1">The sequence shown here is derived from an EMBL/GenBank/DDBJ whole genome shotgun (WGS) entry which is preliminary data.</text>
</comment>
<protein>
    <submittedName>
        <fullName evidence="1">Uncharacterized protein</fullName>
    </submittedName>
</protein>
<proteinExistence type="predicted"/>
<accession>A0A5C6DJF7</accession>
<gene>
    <name evidence="1" type="ORF">Q31b_50140</name>
</gene>
<dbReference type="EMBL" id="SJPY01000008">
    <property type="protein sequence ID" value="TWU36732.1"/>
    <property type="molecule type" value="Genomic_DNA"/>
</dbReference>
<keyword evidence="2" id="KW-1185">Reference proteome</keyword>
<sequence length="225" mass="24650">MVSVNLADAVIVGVRQSNTMRSITALIVTLIACTLGCNNVTVDAPFGDSVRTSTLKSFRGTWADKQGNVYFVELGATSDLVVGFTEWNSGSNVFETQSVPISVRTIHNRTFLFIPQDTRKNDKLVFFWLSEIKDGSIFARACNADAFRKAVTSGTLDGTVEVRKNDRFDVHLKSSEMLKKLLASPDGAQLFDEQGDAPLRQLTNQTDGEPSVATETSEARCLGRF</sequence>
<organism evidence="1 2">
    <name type="scientific">Novipirellula aureliae</name>
    <dbReference type="NCBI Taxonomy" id="2527966"/>
    <lineage>
        <taxon>Bacteria</taxon>
        <taxon>Pseudomonadati</taxon>
        <taxon>Planctomycetota</taxon>
        <taxon>Planctomycetia</taxon>
        <taxon>Pirellulales</taxon>
        <taxon>Pirellulaceae</taxon>
        <taxon>Novipirellula</taxon>
    </lineage>
</organism>
<reference evidence="1 2" key="1">
    <citation type="submission" date="2019-02" db="EMBL/GenBank/DDBJ databases">
        <title>Deep-cultivation of Planctomycetes and their phenomic and genomic characterization uncovers novel biology.</title>
        <authorList>
            <person name="Wiegand S."/>
            <person name="Jogler M."/>
            <person name="Boedeker C."/>
            <person name="Pinto D."/>
            <person name="Vollmers J."/>
            <person name="Rivas-Marin E."/>
            <person name="Kohn T."/>
            <person name="Peeters S.H."/>
            <person name="Heuer A."/>
            <person name="Rast P."/>
            <person name="Oberbeckmann S."/>
            <person name="Bunk B."/>
            <person name="Jeske O."/>
            <person name="Meyerdierks A."/>
            <person name="Storesund J.E."/>
            <person name="Kallscheuer N."/>
            <person name="Luecker S."/>
            <person name="Lage O.M."/>
            <person name="Pohl T."/>
            <person name="Merkel B.J."/>
            <person name="Hornburger P."/>
            <person name="Mueller R.-W."/>
            <person name="Bruemmer F."/>
            <person name="Labrenz M."/>
            <person name="Spormann A.M."/>
            <person name="Op Den Camp H."/>
            <person name="Overmann J."/>
            <person name="Amann R."/>
            <person name="Jetten M.S.M."/>
            <person name="Mascher T."/>
            <person name="Medema M.H."/>
            <person name="Devos D.P."/>
            <person name="Kaster A.-K."/>
            <person name="Ovreas L."/>
            <person name="Rohde M."/>
            <person name="Galperin M.Y."/>
            <person name="Jogler C."/>
        </authorList>
    </citation>
    <scope>NUCLEOTIDE SEQUENCE [LARGE SCALE GENOMIC DNA]</scope>
    <source>
        <strain evidence="1 2">Q31b</strain>
    </source>
</reference>
<name>A0A5C6DJF7_9BACT</name>
<evidence type="ECO:0000313" key="2">
    <source>
        <dbReference type="Proteomes" id="UP000315471"/>
    </source>
</evidence>
<dbReference type="AlphaFoldDB" id="A0A5C6DJF7"/>